<name>A0A8J9ZLZ7_BRALA</name>
<evidence type="ECO:0000256" key="9">
    <source>
        <dbReference type="ARBA" id="ARBA00023242"/>
    </source>
</evidence>
<dbReference type="PANTHER" id="PTHR13483">
    <property type="entry name" value="BOX C_D SNORNA PROTEIN 1-RELATED"/>
    <property type="match status" value="1"/>
</dbReference>
<gene>
    <name evidence="13" type="primary">ZNHIT3</name>
    <name evidence="13" type="ORF">BLAG_LOCUS14746</name>
</gene>
<evidence type="ECO:0000256" key="2">
    <source>
        <dbReference type="ARBA" id="ARBA00004496"/>
    </source>
</evidence>
<dbReference type="Proteomes" id="UP000838412">
    <property type="component" value="Chromosome 3"/>
</dbReference>
<evidence type="ECO:0000259" key="12">
    <source>
        <dbReference type="PROSITE" id="PS51083"/>
    </source>
</evidence>
<protein>
    <recommendedName>
        <fullName evidence="3">Zinc finger HIT domain-containing protein 3</fullName>
    </recommendedName>
</protein>
<evidence type="ECO:0000256" key="7">
    <source>
        <dbReference type="ARBA" id="ARBA00022771"/>
    </source>
</evidence>
<evidence type="ECO:0000256" key="10">
    <source>
        <dbReference type="ARBA" id="ARBA00046946"/>
    </source>
</evidence>
<keyword evidence="8" id="KW-0862">Zinc</keyword>
<dbReference type="PROSITE" id="PS51083">
    <property type="entry name" value="ZF_HIT"/>
    <property type="match status" value="1"/>
</dbReference>
<dbReference type="Pfam" id="PF04438">
    <property type="entry name" value="zf-HIT"/>
    <property type="match status" value="1"/>
</dbReference>
<comment type="subunit">
    <text evidence="10">Thyroid receptor interacting proteins (TRIPs) specifically interact with the ligand binding domain of the thyroid receptor (TR). Requires the presence of thyroid hormone for its interaction. Interacts with NUFIP1. Interacts (via HIT-type zinc finger) with the RUVBL1/RUVBL2 complex in the presence of ADP.</text>
</comment>
<keyword evidence="14" id="KW-1185">Reference proteome</keyword>
<dbReference type="GO" id="GO:0000463">
    <property type="term" value="P:maturation of LSU-rRNA from tricistronic rRNA transcript (SSU-rRNA, 5.8S rRNA, LSU-rRNA)"/>
    <property type="evidence" value="ECO:0007669"/>
    <property type="project" value="TreeGrafter"/>
</dbReference>
<evidence type="ECO:0000256" key="4">
    <source>
        <dbReference type="ARBA" id="ARBA00022490"/>
    </source>
</evidence>
<evidence type="ECO:0000256" key="8">
    <source>
        <dbReference type="ARBA" id="ARBA00022833"/>
    </source>
</evidence>
<evidence type="ECO:0000256" key="6">
    <source>
        <dbReference type="ARBA" id="ARBA00022723"/>
    </source>
</evidence>
<comment type="subcellular location">
    <subcellularLocation>
        <location evidence="2">Cytoplasm</location>
    </subcellularLocation>
    <subcellularLocation>
        <location evidence="1">Nucleus</location>
    </subcellularLocation>
</comment>
<dbReference type="SUPFAM" id="SSF144232">
    <property type="entry name" value="HIT/MYND zinc finger-like"/>
    <property type="match status" value="1"/>
</dbReference>
<proteinExistence type="predicted"/>
<dbReference type="GO" id="GO:0005737">
    <property type="term" value="C:cytoplasm"/>
    <property type="evidence" value="ECO:0007669"/>
    <property type="project" value="UniProtKB-SubCell"/>
</dbReference>
<dbReference type="PANTHER" id="PTHR13483:SF11">
    <property type="entry name" value="ZINC FINGER HIT DOMAIN-CONTAINING PROTEIN 3"/>
    <property type="match status" value="1"/>
</dbReference>
<accession>A0A8J9ZLZ7</accession>
<dbReference type="GO" id="GO:0070761">
    <property type="term" value="C:pre-snoRNP complex"/>
    <property type="evidence" value="ECO:0007669"/>
    <property type="project" value="TreeGrafter"/>
</dbReference>
<evidence type="ECO:0000256" key="3">
    <source>
        <dbReference type="ARBA" id="ARBA00021568"/>
    </source>
</evidence>
<dbReference type="GO" id="GO:0005634">
    <property type="term" value="C:nucleus"/>
    <property type="evidence" value="ECO:0007669"/>
    <property type="project" value="UniProtKB-SubCell"/>
</dbReference>
<feature type="domain" description="HIT-type" evidence="12">
    <location>
        <begin position="13"/>
        <end position="46"/>
    </location>
</feature>
<dbReference type="Pfam" id="PF21373">
    <property type="entry name" value="ZNHIT3_C"/>
    <property type="match status" value="1"/>
</dbReference>
<dbReference type="OrthoDB" id="3437960at2759"/>
<evidence type="ECO:0000313" key="14">
    <source>
        <dbReference type="Proteomes" id="UP000838412"/>
    </source>
</evidence>
<dbReference type="EMBL" id="OV696688">
    <property type="protein sequence ID" value="CAH1256380.1"/>
    <property type="molecule type" value="Genomic_DNA"/>
</dbReference>
<evidence type="ECO:0000313" key="13">
    <source>
        <dbReference type="EMBL" id="CAH1256380.1"/>
    </source>
</evidence>
<organism evidence="13 14">
    <name type="scientific">Branchiostoma lanceolatum</name>
    <name type="common">Common lancelet</name>
    <name type="synonym">Amphioxus lanceolatum</name>
    <dbReference type="NCBI Taxonomy" id="7740"/>
    <lineage>
        <taxon>Eukaryota</taxon>
        <taxon>Metazoa</taxon>
        <taxon>Chordata</taxon>
        <taxon>Cephalochordata</taxon>
        <taxon>Leptocardii</taxon>
        <taxon>Amphioxiformes</taxon>
        <taxon>Branchiostomatidae</taxon>
        <taxon>Branchiostoma</taxon>
    </lineage>
</organism>
<reference evidence="13" key="1">
    <citation type="submission" date="2022-01" db="EMBL/GenBank/DDBJ databases">
        <authorList>
            <person name="Braso-Vives M."/>
        </authorList>
    </citation>
    <scope>NUCLEOTIDE SEQUENCE</scope>
</reference>
<evidence type="ECO:0000256" key="1">
    <source>
        <dbReference type="ARBA" id="ARBA00004123"/>
    </source>
</evidence>
<dbReference type="InterPro" id="IPR051639">
    <property type="entry name" value="BCD1"/>
</dbReference>
<keyword evidence="6" id="KW-0479">Metal-binding</keyword>
<dbReference type="GO" id="GO:0048254">
    <property type="term" value="P:snoRNA localization"/>
    <property type="evidence" value="ECO:0007669"/>
    <property type="project" value="TreeGrafter"/>
</dbReference>
<keyword evidence="5" id="KW-0597">Phosphoprotein</keyword>
<keyword evidence="9" id="KW-0539">Nucleus</keyword>
<dbReference type="AlphaFoldDB" id="A0A8J9ZLZ7"/>
<dbReference type="CDD" id="cd23024">
    <property type="entry name" value="zf-HIT_ZNHIT2-3"/>
    <property type="match status" value="1"/>
</dbReference>
<dbReference type="InterPro" id="IPR007529">
    <property type="entry name" value="Znf_HIT"/>
</dbReference>
<dbReference type="GO" id="GO:0008270">
    <property type="term" value="F:zinc ion binding"/>
    <property type="evidence" value="ECO:0007669"/>
    <property type="project" value="UniProtKB-UniRule"/>
</dbReference>
<dbReference type="InterPro" id="IPR048371">
    <property type="entry name" value="ZNHIT3_C"/>
</dbReference>
<evidence type="ECO:0000256" key="5">
    <source>
        <dbReference type="ARBA" id="ARBA00022553"/>
    </source>
</evidence>
<sequence length="187" mass="21308">MAPETNVITMATCEVCSEQRHKYRCPRCEVRYCSLTCFKQHKENTCEQREKLVQERRRRIQQSEAAAATEEEDAVSMAMWDDGMDEGDEEDRVPLDRLQKLQDSEELRSLLCNPHLQRMVREVDSSDDPEVAMQKAMQEPIFVEFADQCLRVVNPSLTALSRARGQEGGQRLEVSRAKVGGVCGPVS</sequence>
<keyword evidence="7 11" id="KW-0863">Zinc-finger</keyword>
<dbReference type="Gene3D" id="3.30.60.190">
    <property type="match status" value="1"/>
</dbReference>
<keyword evidence="4" id="KW-0963">Cytoplasm</keyword>
<evidence type="ECO:0000256" key="11">
    <source>
        <dbReference type="PROSITE-ProRule" id="PRU00453"/>
    </source>
</evidence>
<dbReference type="GO" id="GO:0000492">
    <property type="term" value="P:box C/D snoRNP assembly"/>
    <property type="evidence" value="ECO:0007669"/>
    <property type="project" value="TreeGrafter"/>
</dbReference>